<dbReference type="Gene3D" id="1.25.40.10">
    <property type="entry name" value="Tetratricopeptide repeat domain"/>
    <property type="match status" value="1"/>
</dbReference>
<evidence type="ECO:0000313" key="3">
    <source>
        <dbReference type="EMBL" id="CAK0807333.1"/>
    </source>
</evidence>
<dbReference type="SUPFAM" id="SSF48452">
    <property type="entry name" value="TPR-like"/>
    <property type="match status" value="1"/>
</dbReference>
<dbReference type="SMART" id="SM00028">
    <property type="entry name" value="TPR"/>
    <property type="match status" value="2"/>
</dbReference>
<reference evidence="3" key="1">
    <citation type="submission" date="2023-10" db="EMBL/GenBank/DDBJ databases">
        <authorList>
            <person name="Chen Y."/>
            <person name="Shah S."/>
            <person name="Dougan E. K."/>
            <person name="Thang M."/>
            <person name="Chan C."/>
        </authorList>
    </citation>
    <scope>NUCLEOTIDE SEQUENCE [LARGE SCALE GENOMIC DNA]</scope>
</reference>
<feature type="compositionally biased region" description="Acidic residues" evidence="1">
    <location>
        <begin position="434"/>
        <end position="450"/>
    </location>
</feature>
<evidence type="ECO:0000256" key="2">
    <source>
        <dbReference type="SAM" id="Phobius"/>
    </source>
</evidence>
<evidence type="ECO:0000256" key="1">
    <source>
        <dbReference type="SAM" id="MobiDB-lite"/>
    </source>
</evidence>
<accession>A0ABN9QMI9</accession>
<proteinExistence type="predicted"/>
<keyword evidence="4" id="KW-1185">Reference proteome</keyword>
<feature type="transmembrane region" description="Helical" evidence="2">
    <location>
        <begin position="26"/>
        <end position="45"/>
    </location>
</feature>
<dbReference type="Proteomes" id="UP001189429">
    <property type="component" value="Unassembled WGS sequence"/>
</dbReference>
<name>A0ABN9QMI9_9DINO</name>
<gene>
    <name evidence="3" type="ORF">PCOR1329_LOCUS13238</name>
</gene>
<dbReference type="EMBL" id="CAUYUJ010003903">
    <property type="protein sequence ID" value="CAK0807333.1"/>
    <property type="molecule type" value="Genomic_DNA"/>
</dbReference>
<protein>
    <submittedName>
        <fullName evidence="3">Uncharacterized protein</fullName>
    </submittedName>
</protein>
<dbReference type="InterPro" id="IPR011990">
    <property type="entry name" value="TPR-like_helical_dom_sf"/>
</dbReference>
<dbReference type="InterPro" id="IPR019734">
    <property type="entry name" value="TPR_rpt"/>
</dbReference>
<organism evidence="3 4">
    <name type="scientific">Prorocentrum cordatum</name>
    <dbReference type="NCBI Taxonomy" id="2364126"/>
    <lineage>
        <taxon>Eukaryota</taxon>
        <taxon>Sar</taxon>
        <taxon>Alveolata</taxon>
        <taxon>Dinophyceae</taxon>
        <taxon>Prorocentrales</taxon>
        <taxon>Prorocentraceae</taxon>
        <taxon>Prorocentrum</taxon>
    </lineage>
</organism>
<sequence>MRARIRDERPAWRGGQGRLGRQRTGLAVAACAALSVGALAPRLLLVQRPPARGGSWTRPARVRGVVGRLALQDESAAYAARAEAARKGQQAFIPDEVGQSSNEVGFEQLCTRWNREEAEAVQISKRTLQSPDTTVQQKLRAVDELEYWAIRRGGYDAEIVLIGTLKSADRQLAGQAHVALKKTWNHHFNAWVNSAIGTAKSQMNDGHPEKAIQCFDKVIFQNPLWGEGYHLRAKCYNQLGDVNQTFRDLRSALEFCPNNYVTMVELALALIDKKQAYEEASELLQQAWDLCPLLPIDAFSATLYAKAPHLRPKAPLASDEVSIEDVPERLLPGFWVERAEATERPNQAFLRLGAELEQWFQKLLQQNPTRAQQRKLWSVLVIKWDPDKFPRPLRSFTTQVHELLKARRERELSHVRRRGKDKHEVWAAAVDPYAEGDSDDEEEVEEEVDGDDARSFLRRLRAERRKAAQPAR</sequence>
<keyword evidence="2" id="KW-0812">Transmembrane</keyword>
<evidence type="ECO:0000313" key="4">
    <source>
        <dbReference type="Proteomes" id="UP001189429"/>
    </source>
</evidence>
<comment type="caution">
    <text evidence="3">The sequence shown here is derived from an EMBL/GenBank/DDBJ whole genome shotgun (WGS) entry which is preliminary data.</text>
</comment>
<keyword evidence="2" id="KW-0472">Membrane</keyword>
<feature type="region of interest" description="Disordered" evidence="1">
    <location>
        <begin position="427"/>
        <end position="452"/>
    </location>
</feature>
<keyword evidence="2" id="KW-1133">Transmembrane helix</keyword>